<accession>H8GGG6</accession>
<dbReference type="Pfam" id="PF06945">
    <property type="entry name" value="DUF1289"/>
    <property type="match status" value="1"/>
</dbReference>
<proteinExistence type="predicted"/>
<dbReference type="eggNOG" id="COG3313">
    <property type="taxonomic scope" value="Bacteria"/>
</dbReference>
<protein>
    <submittedName>
        <fullName evidence="1">Putative Fe-S protein</fullName>
    </submittedName>
</protein>
<gene>
    <name evidence="1" type="ORF">Metal_0942</name>
</gene>
<dbReference type="HOGENOM" id="CLU_162538_4_2_6"/>
<sequence>MPHPFLQRNPMNFSQEPPASPCVRCCCLDRNNLCLGCFRTLDEITGWTQMTEAARLAVLAQTEKRRLQHDRSEQ</sequence>
<dbReference type="InterPro" id="IPR010710">
    <property type="entry name" value="DUF1289"/>
</dbReference>
<evidence type="ECO:0000313" key="2">
    <source>
        <dbReference type="Proteomes" id="UP000005090"/>
    </source>
</evidence>
<evidence type="ECO:0000313" key="1">
    <source>
        <dbReference type="EMBL" id="EIC28762.1"/>
    </source>
</evidence>
<dbReference type="Proteomes" id="UP000005090">
    <property type="component" value="Chromosome"/>
</dbReference>
<name>H8GGG6_METAL</name>
<dbReference type="PANTHER" id="PTHR35175">
    <property type="entry name" value="DUF1289 DOMAIN-CONTAINING PROTEIN"/>
    <property type="match status" value="1"/>
</dbReference>
<keyword evidence="2" id="KW-1185">Reference proteome</keyword>
<organism evidence="1 2">
    <name type="scientific">Methylomicrobium album BG8</name>
    <dbReference type="NCBI Taxonomy" id="686340"/>
    <lineage>
        <taxon>Bacteria</taxon>
        <taxon>Pseudomonadati</taxon>
        <taxon>Pseudomonadota</taxon>
        <taxon>Gammaproteobacteria</taxon>
        <taxon>Methylococcales</taxon>
        <taxon>Methylococcaceae</taxon>
        <taxon>Methylomicrobium</taxon>
    </lineage>
</organism>
<reference evidence="1 2" key="1">
    <citation type="journal article" date="2013" name="Genome Announc.">
        <title>Genome Sequence of the Obligate Gammaproteobacterial Methanotroph Methylomicrobium album Strain BG8.</title>
        <authorList>
            <person name="Kits K.D."/>
            <person name="Kalyuzhnaya M.G."/>
            <person name="Klotz M.G."/>
            <person name="Jetten M.S."/>
            <person name="Op den Camp H.J."/>
            <person name="Vuilleumier S."/>
            <person name="Bringel F."/>
            <person name="Dispirito A.A."/>
            <person name="Murrell J.C."/>
            <person name="Bruce D."/>
            <person name="Cheng J.F."/>
            <person name="Copeland A."/>
            <person name="Goodwin L."/>
            <person name="Hauser L."/>
            <person name="Lajus A."/>
            <person name="Land M.L."/>
            <person name="Lapidus A."/>
            <person name="Lucas S."/>
            <person name="Medigue C."/>
            <person name="Pitluck S."/>
            <person name="Woyke T."/>
            <person name="Zeytun A."/>
            <person name="Stein L.Y."/>
        </authorList>
    </citation>
    <scope>NUCLEOTIDE SEQUENCE [LARGE SCALE GENOMIC DNA]</scope>
    <source>
        <strain evidence="1 2">BG8</strain>
    </source>
</reference>
<dbReference type="EMBL" id="CM001475">
    <property type="protein sequence ID" value="EIC28762.1"/>
    <property type="molecule type" value="Genomic_DNA"/>
</dbReference>
<dbReference type="AlphaFoldDB" id="H8GGG6"/>
<dbReference type="PANTHER" id="PTHR35175:SF2">
    <property type="entry name" value="DUF1289 DOMAIN-CONTAINING PROTEIN"/>
    <property type="match status" value="1"/>
</dbReference>
<dbReference type="STRING" id="686340.Metal_0942"/>